<proteinExistence type="predicted"/>
<organism evidence="2 3">
    <name type="scientific">Lentithecium fluviatile CBS 122367</name>
    <dbReference type="NCBI Taxonomy" id="1168545"/>
    <lineage>
        <taxon>Eukaryota</taxon>
        <taxon>Fungi</taxon>
        <taxon>Dikarya</taxon>
        <taxon>Ascomycota</taxon>
        <taxon>Pezizomycotina</taxon>
        <taxon>Dothideomycetes</taxon>
        <taxon>Pleosporomycetidae</taxon>
        <taxon>Pleosporales</taxon>
        <taxon>Massarineae</taxon>
        <taxon>Lentitheciaceae</taxon>
        <taxon>Lentithecium</taxon>
    </lineage>
</organism>
<evidence type="ECO:0008006" key="4">
    <source>
        <dbReference type="Google" id="ProtNLM"/>
    </source>
</evidence>
<evidence type="ECO:0000313" key="3">
    <source>
        <dbReference type="Proteomes" id="UP000799291"/>
    </source>
</evidence>
<protein>
    <recommendedName>
        <fullName evidence="4">Vacuolar protein sorting-associated protein 62</fullName>
    </recommendedName>
</protein>
<dbReference type="Proteomes" id="UP000799291">
    <property type="component" value="Unassembled WGS sequence"/>
</dbReference>
<name>A0A6G1IT01_9PLEO</name>
<reference evidence="2" key="1">
    <citation type="journal article" date="2020" name="Stud. Mycol.">
        <title>101 Dothideomycetes genomes: a test case for predicting lifestyles and emergence of pathogens.</title>
        <authorList>
            <person name="Haridas S."/>
            <person name="Albert R."/>
            <person name="Binder M."/>
            <person name="Bloem J."/>
            <person name="Labutti K."/>
            <person name="Salamov A."/>
            <person name="Andreopoulos B."/>
            <person name="Baker S."/>
            <person name="Barry K."/>
            <person name="Bills G."/>
            <person name="Bluhm B."/>
            <person name="Cannon C."/>
            <person name="Castanera R."/>
            <person name="Culley D."/>
            <person name="Daum C."/>
            <person name="Ezra D."/>
            <person name="Gonzalez J."/>
            <person name="Henrissat B."/>
            <person name="Kuo A."/>
            <person name="Liang C."/>
            <person name="Lipzen A."/>
            <person name="Lutzoni F."/>
            <person name="Magnuson J."/>
            <person name="Mondo S."/>
            <person name="Nolan M."/>
            <person name="Ohm R."/>
            <person name="Pangilinan J."/>
            <person name="Park H.-J."/>
            <person name="Ramirez L."/>
            <person name="Alfaro M."/>
            <person name="Sun H."/>
            <person name="Tritt A."/>
            <person name="Yoshinaga Y."/>
            <person name="Zwiers L.-H."/>
            <person name="Turgeon B."/>
            <person name="Goodwin S."/>
            <person name="Spatafora J."/>
            <person name="Crous P."/>
            <person name="Grigoriev I."/>
        </authorList>
    </citation>
    <scope>NUCLEOTIDE SEQUENCE</scope>
    <source>
        <strain evidence="2">CBS 122367</strain>
    </source>
</reference>
<evidence type="ECO:0000313" key="2">
    <source>
        <dbReference type="EMBL" id="KAF2681362.1"/>
    </source>
</evidence>
<keyword evidence="3" id="KW-1185">Reference proteome</keyword>
<feature type="signal peptide" evidence="1">
    <location>
        <begin position="1"/>
        <end position="19"/>
    </location>
</feature>
<evidence type="ECO:0000256" key="1">
    <source>
        <dbReference type="SAM" id="SignalP"/>
    </source>
</evidence>
<gene>
    <name evidence="2" type="ORF">K458DRAFT_420855</name>
</gene>
<keyword evidence="1" id="KW-0732">Signal</keyword>
<accession>A0A6G1IT01</accession>
<feature type="chain" id="PRO_5026266353" description="Vacuolar protein sorting-associated protein 62" evidence="1">
    <location>
        <begin position="20"/>
        <end position="360"/>
    </location>
</feature>
<dbReference type="Pfam" id="PF06101">
    <property type="entry name" value="Vps62"/>
    <property type="match status" value="1"/>
</dbReference>
<dbReference type="OrthoDB" id="188042at2759"/>
<dbReference type="InterPro" id="IPR009291">
    <property type="entry name" value="Vps62"/>
</dbReference>
<dbReference type="PANTHER" id="PTHR48174">
    <property type="entry name" value="DUF946 FAMILY PROTEIN"/>
    <property type="match status" value="1"/>
</dbReference>
<dbReference type="EMBL" id="MU005592">
    <property type="protein sequence ID" value="KAF2681362.1"/>
    <property type="molecule type" value="Genomic_DNA"/>
</dbReference>
<dbReference type="AlphaFoldDB" id="A0A6G1IT01"/>
<dbReference type="PANTHER" id="PTHR48174:SF5">
    <property type="entry name" value="VACUOLAR PROTEIN SORTING-ASSOCIATED PROTEIN 62"/>
    <property type="match status" value="1"/>
</dbReference>
<sequence length="360" mass="39582">MRSTFHVLALAAFAGSVLSAPTTKNNIEERQAPNGVPDYVLKYAPVVYLHSQDPYFPSDLSTHLSHVTPRANFNPVSAPSPLSLTNLDQLGGDVYLTSNDDVTQNPEWIKGVRPDGNGKMEGKTAAVVVNDKGSGNVDAFYFYFYTYNWGGLVAKILGFKGLNFGNHVGDWEHIMIRFSNGQPQHVWYSQHSNGQAFTYSATEKHTDNTRPVAYSANGSHALYAIGGGHDHTIPNLNLPGGVLVDETDRGVFWDPLQSSYYYKYDAGANSFTAYDGSAPTQWLKFGGRWGDQEYPTSDKRQVKIFGQAKFVGGPTGPADKQLNRNNVCPENGQKCILRGFLVPRKVETDGVVFEGDEVVE</sequence>